<reference evidence="1" key="1">
    <citation type="submission" date="2014-09" db="EMBL/GenBank/DDBJ databases">
        <authorList>
            <person name="Magalhaes I.L.F."/>
            <person name="Oliveira U."/>
            <person name="Santos F.R."/>
            <person name="Vidigal T.H.D.A."/>
            <person name="Brescovit A.D."/>
            <person name="Santos A.J."/>
        </authorList>
    </citation>
    <scope>NUCLEOTIDE SEQUENCE</scope>
    <source>
        <tissue evidence="1">Shoot tissue taken approximately 20 cm above the soil surface</tissue>
    </source>
</reference>
<accession>A0A0A8YFB4</accession>
<sequence>MLNACISSSGQKCDGEIQKFGSVS</sequence>
<dbReference type="AlphaFoldDB" id="A0A0A8YFB4"/>
<reference evidence="1" key="2">
    <citation type="journal article" date="2015" name="Data Brief">
        <title>Shoot transcriptome of the giant reed, Arundo donax.</title>
        <authorList>
            <person name="Barrero R.A."/>
            <person name="Guerrero F.D."/>
            <person name="Moolhuijzen P."/>
            <person name="Goolsby J.A."/>
            <person name="Tidwell J."/>
            <person name="Bellgard S.E."/>
            <person name="Bellgard M.I."/>
        </authorList>
    </citation>
    <scope>NUCLEOTIDE SEQUENCE</scope>
    <source>
        <tissue evidence="1">Shoot tissue taken approximately 20 cm above the soil surface</tissue>
    </source>
</reference>
<protein>
    <submittedName>
        <fullName evidence="1">Uncharacterized protein</fullName>
    </submittedName>
</protein>
<proteinExistence type="predicted"/>
<organism evidence="1">
    <name type="scientific">Arundo donax</name>
    <name type="common">Giant reed</name>
    <name type="synonym">Donax arundinaceus</name>
    <dbReference type="NCBI Taxonomy" id="35708"/>
    <lineage>
        <taxon>Eukaryota</taxon>
        <taxon>Viridiplantae</taxon>
        <taxon>Streptophyta</taxon>
        <taxon>Embryophyta</taxon>
        <taxon>Tracheophyta</taxon>
        <taxon>Spermatophyta</taxon>
        <taxon>Magnoliopsida</taxon>
        <taxon>Liliopsida</taxon>
        <taxon>Poales</taxon>
        <taxon>Poaceae</taxon>
        <taxon>PACMAD clade</taxon>
        <taxon>Arundinoideae</taxon>
        <taxon>Arundineae</taxon>
        <taxon>Arundo</taxon>
    </lineage>
</organism>
<evidence type="ECO:0000313" key="1">
    <source>
        <dbReference type="EMBL" id="JAD21892.1"/>
    </source>
</evidence>
<name>A0A0A8YFB4_ARUDO</name>
<dbReference type="EMBL" id="GBRH01276003">
    <property type="protein sequence ID" value="JAD21892.1"/>
    <property type="molecule type" value="Transcribed_RNA"/>
</dbReference>